<evidence type="ECO:0000256" key="1">
    <source>
        <dbReference type="SAM" id="MobiDB-lite"/>
    </source>
</evidence>
<sequence>MDNNKLLNKGAKSSLASRADRQNKTAITTVRKKPLTTYKVPPLTLRLSLADKQKVQDWVEEIQDNTNRKMSAAKLFRALTSMKDDIDNNKLLELMNDMQ</sequence>
<dbReference type="EMBL" id="JAYXUG010000022">
    <property type="protein sequence ID" value="MEC6833589.1"/>
    <property type="molecule type" value="Genomic_DNA"/>
</dbReference>
<name>A0ABU6LDA5_9GAMM</name>
<proteinExistence type="predicted"/>
<accession>A0ABU6LDA5</accession>
<dbReference type="RefSeq" id="WP_327775564.1">
    <property type="nucleotide sequence ID" value="NZ_JAYXUG010000022.1"/>
</dbReference>
<organism evidence="2 3">
    <name type="scientific">Photobacterium toruni</name>
    <dbReference type="NCBI Taxonomy" id="1935446"/>
    <lineage>
        <taxon>Bacteria</taxon>
        <taxon>Pseudomonadati</taxon>
        <taxon>Pseudomonadota</taxon>
        <taxon>Gammaproteobacteria</taxon>
        <taxon>Vibrionales</taxon>
        <taxon>Vibrionaceae</taxon>
        <taxon>Photobacterium</taxon>
    </lineage>
</organism>
<evidence type="ECO:0000313" key="3">
    <source>
        <dbReference type="Proteomes" id="UP001306119"/>
    </source>
</evidence>
<gene>
    <name evidence="2" type="ORF">VXS06_17635</name>
</gene>
<reference evidence="2 3" key="1">
    <citation type="submission" date="2024-01" db="EMBL/GenBank/DDBJ databases">
        <title>Active colonisers of the gastrointestinal tract of Atlantic salmon farmed in a warm water region.</title>
        <authorList>
            <person name="Bowman J.P."/>
        </authorList>
    </citation>
    <scope>NUCLEOTIDE SEQUENCE [LARGE SCALE GENOMIC DNA]</scope>
    <source>
        <strain evidence="2 3">S3MW1</strain>
    </source>
</reference>
<feature type="region of interest" description="Disordered" evidence="1">
    <location>
        <begin position="1"/>
        <end position="26"/>
    </location>
</feature>
<protein>
    <submittedName>
        <fullName evidence="2">Uncharacterized protein</fullName>
    </submittedName>
</protein>
<dbReference type="Proteomes" id="UP001306119">
    <property type="component" value="Unassembled WGS sequence"/>
</dbReference>
<keyword evidence="3" id="KW-1185">Reference proteome</keyword>
<comment type="caution">
    <text evidence="2">The sequence shown here is derived from an EMBL/GenBank/DDBJ whole genome shotgun (WGS) entry which is preliminary data.</text>
</comment>
<evidence type="ECO:0000313" key="2">
    <source>
        <dbReference type="EMBL" id="MEC6833589.1"/>
    </source>
</evidence>